<dbReference type="OrthoDB" id="4347164at2759"/>
<organism evidence="4 5">
    <name type="scientific">Lophium mytilinum</name>
    <dbReference type="NCBI Taxonomy" id="390894"/>
    <lineage>
        <taxon>Eukaryota</taxon>
        <taxon>Fungi</taxon>
        <taxon>Dikarya</taxon>
        <taxon>Ascomycota</taxon>
        <taxon>Pezizomycotina</taxon>
        <taxon>Dothideomycetes</taxon>
        <taxon>Pleosporomycetidae</taxon>
        <taxon>Mytilinidiales</taxon>
        <taxon>Mytilinidiaceae</taxon>
        <taxon>Lophium</taxon>
    </lineage>
</organism>
<accession>A0A6A6R5J2</accession>
<sequence>MARKELFTRRLLQLYLLTCLFSAVRAQTTTAAPTIPLITDLKFIGYWSPTTSGGSAWEPQYCPSDSTWYETSTWGRCCPTSITNADCSMWTACASTSVIFESGGGSATCGTANSVCRTATISQDSNDQKPFLYVGCGANNWTAYRTPPEAVVITLTPTAKSTGSSSTGTATTSSATSSATSTPKKDSDSKIWIAGAVLGPIFLAAVAGLLWYIWMLRKREAQKRDESAAPMIAPAGTYNPGADPRASYQSAYYQQPYQQNPFGDQSYAYKSPDLQQQPLQTEPVELSSVQAPVEAPAEPMSPVERRR</sequence>
<feature type="region of interest" description="Disordered" evidence="1">
    <location>
        <begin position="158"/>
        <end position="186"/>
    </location>
</feature>
<dbReference type="AlphaFoldDB" id="A0A6A6R5J2"/>
<dbReference type="Proteomes" id="UP000799750">
    <property type="component" value="Unassembled WGS sequence"/>
</dbReference>
<reference evidence="4" key="1">
    <citation type="journal article" date="2020" name="Stud. Mycol.">
        <title>101 Dothideomycetes genomes: a test case for predicting lifestyles and emergence of pathogens.</title>
        <authorList>
            <person name="Haridas S."/>
            <person name="Albert R."/>
            <person name="Binder M."/>
            <person name="Bloem J."/>
            <person name="Labutti K."/>
            <person name="Salamov A."/>
            <person name="Andreopoulos B."/>
            <person name="Baker S."/>
            <person name="Barry K."/>
            <person name="Bills G."/>
            <person name="Bluhm B."/>
            <person name="Cannon C."/>
            <person name="Castanera R."/>
            <person name="Culley D."/>
            <person name="Daum C."/>
            <person name="Ezra D."/>
            <person name="Gonzalez J."/>
            <person name="Henrissat B."/>
            <person name="Kuo A."/>
            <person name="Liang C."/>
            <person name="Lipzen A."/>
            <person name="Lutzoni F."/>
            <person name="Magnuson J."/>
            <person name="Mondo S."/>
            <person name="Nolan M."/>
            <person name="Ohm R."/>
            <person name="Pangilinan J."/>
            <person name="Park H.-J."/>
            <person name="Ramirez L."/>
            <person name="Alfaro M."/>
            <person name="Sun H."/>
            <person name="Tritt A."/>
            <person name="Yoshinaga Y."/>
            <person name="Zwiers L.-H."/>
            <person name="Turgeon B."/>
            <person name="Goodwin S."/>
            <person name="Spatafora J."/>
            <person name="Crous P."/>
            <person name="Grigoriev I."/>
        </authorList>
    </citation>
    <scope>NUCLEOTIDE SEQUENCE</scope>
    <source>
        <strain evidence="4">CBS 269.34</strain>
    </source>
</reference>
<proteinExistence type="predicted"/>
<feature type="compositionally biased region" description="Low complexity" evidence="1">
    <location>
        <begin position="248"/>
        <end position="259"/>
    </location>
</feature>
<evidence type="ECO:0000256" key="3">
    <source>
        <dbReference type="SAM" id="SignalP"/>
    </source>
</evidence>
<feature type="region of interest" description="Disordered" evidence="1">
    <location>
        <begin position="248"/>
        <end position="307"/>
    </location>
</feature>
<feature type="transmembrane region" description="Helical" evidence="2">
    <location>
        <begin position="191"/>
        <end position="214"/>
    </location>
</feature>
<evidence type="ECO:0008006" key="6">
    <source>
        <dbReference type="Google" id="ProtNLM"/>
    </source>
</evidence>
<dbReference type="EMBL" id="MU004184">
    <property type="protein sequence ID" value="KAF2499672.1"/>
    <property type="molecule type" value="Genomic_DNA"/>
</dbReference>
<feature type="compositionally biased region" description="Low complexity" evidence="1">
    <location>
        <begin position="158"/>
        <end position="182"/>
    </location>
</feature>
<keyword evidence="3" id="KW-0732">Signal</keyword>
<feature type="chain" id="PRO_5025374544" description="Mid2 domain-containing protein" evidence="3">
    <location>
        <begin position="27"/>
        <end position="307"/>
    </location>
</feature>
<evidence type="ECO:0000313" key="5">
    <source>
        <dbReference type="Proteomes" id="UP000799750"/>
    </source>
</evidence>
<keyword evidence="2" id="KW-0472">Membrane</keyword>
<evidence type="ECO:0000256" key="1">
    <source>
        <dbReference type="SAM" id="MobiDB-lite"/>
    </source>
</evidence>
<gene>
    <name evidence="4" type="ORF">BU16DRAFT_279557</name>
</gene>
<keyword evidence="2" id="KW-0812">Transmembrane</keyword>
<evidence type="ECO:0000313" key="4">
    <source>
        <dbReference type="EMBL" id="KAF2499672.1"/>
    </source>
</evidence>
<feature type="signal peptide" evidence="3">
    <location>
        <begin position="1"/>
        <end position="26"/>
    </location>
</feature>
<protein>
    <recommendedName>
        <fullName evidence="6">Mid2 domain-containing protein</fullName>
    </recommendedName>
</protein>
<name>A0A6A6R5J2_9PEZI</name>
<evidence type="ECO:0000256" key="2">
    <source>
        <dbReference type="SAM" id="Phobius"/>
    </source>
</evidence>
<keyword evidence="2" id="KW-1133">Transmembrane helix</keyword>
<keyword evidence="5" id="KW-1185">Reference proteome</keyword>